<keyword evidence="7 9" id="KW-0539">Nucleus</keyword>
<evidence type="ECO:0000256" key="10">
    <source>
        <dbReference type="SAM" id="MobiDB-lite"/>
    </source>
</evidence>
<evidence type="ECO:0000256" key="3">
    <source>
        <dbReference type="ARBA" id="ARBA00008146"/>
    </source>
</evidence>
<dbReference type="InParanoid" id="B9MVA5"/>
<dbReference type="GO" id="GO:0071011">
    <property type="term" value="C:precatalytic spliceosome"/>
    <property type="evidence" value="ECO:0000318"/>
    <property type="project" value="GO_Central"/>
</dbReference>
<dbReference type="HOGENOM" id="CLU_076902_2_2_1"/>
<dbReference type="STRING" id="3694.B9MVA5"/>
<dbReference type="GO" id="GO:0071013">
    <property type="term" value="C:catalytic step 2 spliceosome"/>
    <property type="evidence" value="ECO:0000318"/>
    <property type="project" value="GO_Central"/>
</dbReference>
<evidence type="ECO:0000256" key="6">
    <source>
        <dbReference type="ARBA" id="ARBA00023187"/>
    </source>
</evidence>
<protein>
    <recommendedName>
        <fullName evidence="9">Small nuclear ribonucleoprotein Sm D2</fullName>
        <shortName evidence="9">Sm-D2</shortName>
    </recommendedName>
    <alternativeName>
        <fullName evidence="9">snRNP core protein D2</fullName>
    </alternativeName>
</protein>
<evidence type="ECO:0000256" key="1">
    <source>
        <dbReference type="ARBA" id="ARBA00004123"/>
    </source>
</evidence>
<dbReference type="GO" id="GO:0005829">
    <property type="term" value="C:cytosol"/>
    <property type="evidence" value="ECO:0007669"/>
    <property type="project" value="UniProtKB-SubCell"/>
</dbReference>
<dbReference type="GO" id="GO:0034715">
    <property type="term" value="C:pICln-Sm protein complex"/>
    <property type="evidence" value="ECO:0000318"/>
    <property type="project" value="GO_Central"/>
</dbReference>
<keyword evidence="12" id="KW-1185">Reference proteome</keyword>
<evidence type="ECO:0000313" key="12">
    <source>
        <dbReference type="Proteomes" id="UP000006729"/>
    </source>
</evidence>
<feature type="compositionally biased region" description="Basic and acidic residues" evidence="10">
    <location>
        <begin position="1"/>
        <end position="12"/>
    </location>
</feature>
<feature type="region of interest" description="Disordered" evidence="10">
    <location>
        <begin position="1"/>
        <end position="21"/>
    </location>
</feature>
<keyword evidence="6 9" id="KW-0508">mRNA splicing</keyword>
<dbReference type="CDD" id="cd01720">
    <property type="entry name" value="Sm_D2"/>
    <property type="match status" value="1"/>
</dbReference>
<evidence type="ECO:0000256" key="2">
    <source>
        <dbReference type="ARBA" id="ARBA00004514"/>
    </source>
</evidence>
<comment type="similarity">
    <text evidence="3 9">Belongs to the snRNP core protein family.</text>
</comment>
<dbReference type="GO" id="GO:0005682">
    <property type="term" value="C:U5 snRNP"/>
    <property type="evidence" value="ECO:0000318"/>
    <property type="project" value="GO_Central"/>
</dbReference>
<dbReference type="GO" id="GO:0005686">
    <property type="term" value="C:U2 snRNP"/>
    <property type="evidence" value="ECO:0000318"/>
    <property type="project" value="GO_Central"/>
</dbReference>
<dbReference type="InterPro" id="IPR010920">
    <property type="entry name" value="LSM_dom_sf"/>
</dbReference>
<keyword evidence="5 9" id="KW-0507">mRNA processing</keyword>
<proteinExistence type="inferred from homology"/>
<evidence type="ECO:0000256" key="5">
    <source>
        <dbReference type="ARBA" id="ARBA00022664"/>
    </source>
</evidence>
<dbReference type="eggNOG" id="KOG3459">
    <property type="taxonomic scope" value="Eukaryota"/>
</dbReference>
<evidence type="ECO:0000256" key="9">
    <source>
        <dbReference type="RuleBase" id="RU365051"/>
    </source>
</evidence>
<name>B9MVA5_POPTR</name>
<sequence>MSRAIEKDATGREEEEEEEDFGTGPLSFLMISIKRNTQVLINLCNNKKLLAHSHHMVVWLAAGRLYPSCRFHAYALLVEKTGKGEEKARTINRERFISKIFLRGDSVIVILMNQRLARCFFARNSST</sequence>
<evidence type="ECO:0000256" key="7">
    <source>
        <dbReference type="ARBA" id="ARBA00023242"/>
    </source>
</evidence>
<evidence type="ECO:0000256" key="8">
    <source>
        <dbReference type="ARBA" id="ARBA00023274"/>
    </source>
</evidence>
<keyword evidence="4" id="KW-0963">Cytoplasm</keyword>
<dbReference type="GO" id="GO:0000387">
    <property type="term" value="P:spliceosomal snRNP assembly"/>
    <property type="evidence" value="ECO:0000318"/>
    <property type="project" value="GO_Central"/>
</dbReference>
<comment type="subcellular location">
    <subcellularLocation>
        <location evidence="2">Cytoplasm</location>
        <location evidence="2">Cytosol</location>
    </subcellularLocation>
    <subcellularLocation>
        <location evidence="1 9">Nucleus</location>
    </subcellularLocation>
</comment>
<dbReference type="GO" id="GO:0046540">
    <property type="term" value="C:U4/U6 x U5 tri-snRNP complex"/>
    <property type="evidence" value="ECO:0000318"/>
    <property type="project" value="GO_Central"/>
</dbReference>
<dbReference type="GO" id="GO:0005685">
    <property type="term" value="C:U1 snRNP"/>
    <property type="evidence" value="ECO:0000318"/>
    <property type="project" value="GO_Central"/>
</dbReference>
<dbReference type="Gene3D" id="2.30.30.100">
    <property type="match status" value="1"/>
</dbReference>
<organism evidence="11 12">
    <name type="scientific">Populus trichocarpa</name>
    <name type="common">Western balsam poplar</name>
    <name type="synonym">Populus balsamifera subsp. trichocarpa</name>
    <dbReference type="NCBI Taxonomy" id="3694"/>
    <lineage>
        <taxon>Eukaryota</taxon>
        <taxon>Viridiplantae</taxon>
        <taxon>Streptophyta</taxon>
        <taxon>Embryophyta</taxon>
        <taxon>Tracheophyta</taxon>
        <taxon>Spermatophyta</taxon>
        <taxon>Magnoliopsida</taxon>
        <taxon>eudicotyledons</taxon>
        <taxon>Gunneridae</taxon>
        <taxon>Pentapetalae</taxon>
        <taxon>rosids</taxon>
        <taxon>fabids</taxon>
        <taxon>Malpighiales</taxon>
        <taxon>Salicaceae</taxon>
        <taxon>Saliceae</taxon>
        <taxon>Populus</taxon>
    </lineage>
</organism>
<dbReference type="PANTHER" id="PTHR12777">
    <property type="entry name" value="SMALL NUCLEAR RIBONUCLEOPROTEIN SM D2"/>
    <property type="match status" value="1"/>
</dbReference>
<accession>B9MVA5</accession>
<reference evidence="11 12" key="1">
    <citation type="journal article" date="2006" name="Science">
        <title>The genome of black cottonwood, Populus trichocarpa (Torr. &amp; Gray).</title>
        <authorList>
            <person name="Tuskan G.A."/>
            <person name="Difazio S."/>
            <person name="Jansson S."/>
            <person name="Bohlmann J."/>
            <person name="Grigoriev I."/>
            <person name="Hellsten U."/>
            <person name="Putnam N."/>
            <person name="Ralph S."/>
            <person name="Rombauts S."/>
            <person name="Salamov A."/>
            <person name="Schein J."/>
            <person name="Sterck L."/>
            <person name="Aerts A."/>
            <person name="Bhalerao R.R."/>
            <person name="Bhalerao R.P."/>
            <person name="Blaudez D."/>
            <person name="Boerjan W."/>
            <person name="Brun A."/>
            <person name="Brunner A."/>
            <person name="Busov V."/>
            <person name="Campbell M."/>
            <person name="Carlson J."/>
            <person name="Chalot M."/>
            <person name="Chapman J."/>
            <person name="Chen G.L."/>
            <person name="Cooper D."/>
            <person name="Coutinho P.M."/>
            <person name="Couturier J."/>
            <person name="Covert S."/>
            <person name="Cronk Q."/>
            <person name="Cunningham R."/>
            <person name="Davis J."/>
            <person name="Degroeve S."/>
            <person name="Dejardin A."/>
            <person name="Depamphilis C."/>
            <person name="Detter J."/>
            <person name="Dirks B."/>
            <person name="Dubchak I."/>
            <person name="Duplessis S."/>
            <person name="Ehlting J."/>
            <person name="Ellis B."/>
            <person name="Gendler K."/>
            <person name="Goodstein D."/>
            <person name="Gribskov M."/>
            <person name="Grimwood J."/>
            <person name="Groover A."/>
            <person name="Gunter L."/>
            <person name="Hamberger B."/>
            <person name="Heinze B."/>
            <person name="Helariutta Y."/>
            <person name="Henrissat B."/>
            <person name="Holligan D."/>
            <person name="Holt R."/>
            <person name="Huang W."/>
            <person name="Islam-Faridi N."/>
            <person name="Jones S."/>
            <person name="Jones-Rhoades M."/>
            <person name="Jorgensen R."/>
            <person name="Joshi C."/>
            <person name="Kangasjarvi J."/>
            <person name="Karlsson J."/>
            <person name="Kelleher C."/>
            <person name="Kirkpatrick R."/>
            <person name="Kirst M."/>
            <person name="Kohler A."/>
            <person name="Kalluri U."/>
            <person name="Larimer F."/>
            <person name="Leebens-Mack J."/>
            <person name="Leple J.C."/>
            <person name="Locascio P."/>
            <person name="Lou Y."/>
            <person name="Lucas S."/>
            <person name="Martin F."/>
            <person name="Montanini B."/>
            <person name="Napoli C."/>
            <person name="Nelson D.R."/>
            <person name="Nelson C."/>
            <person name="Nieminen K."/>
            <person name="Nilsson O."/>
            <person name="Pereda V."/>
            <person name="Peter G."/>
            <person name="Philippe R."/>
            <person name="Pilate G."/>
            <person name="Poliakov A."/>
            <person name="Razumovskaya J."/>
            <person name="Richardson P."/>
            <person name="Rinaldi C."/>
            <person name="Ritland K."/>
            <person name="Rouze P."/>
            <person name="Ryaboy D."/>
            <person name="Schmutz J."/>
            <person name="Schrader J."/>
            <person name="Segerman B."/>
            <person name="Shin H."/>
            <person name="Siddiqui A."/>
            <person name="Sterky F."/>
            <person name="Terry A."/>
            <person name="Tsai C.J."/>
            <person name="Uberbacher E."/>
            <person name="Unneberg P."/>
            <person name="Vahala J."/>
            <person name="Wall K."/>
            <person name="Wessler S."/>
            <person name="Yang G."/>
            <person name="Yin T."/>
            <person name="Douglas C."/>
            <person name="Marra M."/>
            <person name="Sandberg G."/>
            <person name="Van de Peer Y."/>
            <person name="Rokhsar D."/>
        </authorList>
    </citation>
    <scope>NUCLEOTIDE SEQUENCE [LARGE SCALE GENOMIC DNA]</scope>
    <source>
        <strain evidence="12">cv. Nisqually</strain>
    </source>
</reference>
<evidence type="ECO:0000313" key="11">
    <source>
        <dbReference type="EMBL" id="PNT03017.1"/>
    </source>
</evidence>
<dbReference type="SUPFAM" id="SSF50182">
    <property type="entry name" value="Sm-like ribonucleoproteins"/>
    <property type="match status" value="1"/>
</dbReference>
<evidence type="ECO:0000256" key="4">
    <source>
        <dbReference type="ARBA" id="ARBA00022490"/>
    </source>
</evidence>
<dbReference type="InterPro" id="IPR027248">
    <property type="entry name" value="Sm_D2"/>
</dbReference>
<dbReference type="EMBL" id="CM009303">
    <property type="protein sequence ID" value="PNT03017.1"/>
    <property type="molecule type" value="Genomic_DNA"/>
</dbReference>
<keyword evidence="8 9" id="KW-0687">Ribonucleoprotein</keyword>
<dbReference type="Proteomes" id="UP000006729">
    <property type="component" value="Chromosome 14"/>
</dbReference>
<gene>
    <name evidence="11" type="ORF">POPTR_014G045700</name>
</gene>
<dbReference type="AlphaFoldDB" id="B9MVA5"/>